<keyword evidence="1" id="KW-0472">Membrane</keyword>
<keyword evidence="3" id="KW-1185">Reference proteome</keyword>
<proteinExistence type="predicted"/>
<accession>A0ABU0PFA8</accession>
<feature type="transmembrane region" description="Helical" evidence="1">
    <location>
        <begin position="53"/>
        <end position="72"/>
    </location>
</feature>
<organism evidence="2 3">
    <name type="scientific">Pseudarthrobacter siccitolerans</name>
    <dbReference type="NCBI Taxonomy" id="861266"/>
    <lineage>
        <taxon>Bacteria</taxon>
        <taxon>Bacillati</taxon>
        <taxon>Actinomycetota</taxon>
        <taxon>Actinomycetes</taxon>
        <taxon>Micrococcales</taxon>
        <taxon>Micrococcaceae</taxon>
        <taxon>Pseudarthrobacter</taxon>
    </lineage>
</organism>
<dbReference type="EMBL" id="JAUSXB010000001">
    <property type="protein sequence ID" value="MDQ0672626.1"/>
    <property type="molecule type" value="Genomic_DNA"/>
</dbReference>
<evidence type="ECO:0000256" key="1">
    <source>
        <dbReference type="SAM" id="Phobius"/>
    </source>
</evidence>
<sequence length="139" mass="14980">MMKVLASVSLVQLIVQLAGARKALRDQIPYDLPLMQGKTENVTRDLWTIGSRLSAPAPLLAAQAAGIVLLFVRPRPWLCQAIGCLGAVYIPGILSERVTRESFRHPNREITPLTASALGLSLAMALLGLAGRKRRTSPG</sequence>
<feature type="transmembrane region" description="Helical" evidence="1">
    <location>
        <begin position="77"/>
        <end position="94"/>
    </location>
</feature>
<feature type="transmembrane region" description="Helical" evidence="1">
    <location>
        <begin position="114"/>
        <end position="131"/>
    </location>
</feature>
<name>A0ABU0PFA8_9MICC</name>
<protein>
    <submittedName>
        <fullName evidence="2">Prolipoprotein diacylglyceryltransferase</fullName>
    </submittedName>
</protein>
<evidence type="ECO:0000313" key="2">
    <source>
        <dbReference type="EMBL" id="MDQ0672626.1"/>
    </source>
</evidence>
<reference evidence="2 3" key="1">
    <citation type="submission" date="2023-07" db="EMBL/GenBank/DDBJ databases">
        <title>Comparative genomics of wheat-associated soil bacteria to identify genetic determinants of phenazine resistance.</title>
        <authorList>
            <person name="Mouncey N."/>
        </authorList>
    </citation>
    <scope>NUCLEOTIDE SEQUENCE [LARGE SCALE GENOMIC DNA]</scope>
    <source>
        <strain evidence="2 3">W1I3</strain>
    </source>
</reference>
<gene>
    <name evidence="2" type="ORF">QFZ36_000187</name>
</gene>
<dbReference type="RefSeq" id="WP_306633169.1">
    <property type="nucleotide sequence ID" value="NZ_JAUSXB010000001.1"/>
</dbReference>
<comment type="caution">
    <text evidence="2">The sequence shown here is derived from an EMBL/GenBank/DDBJ whole genome shotgun (WGS) entry which is preliminary data.</text>
</comment>
<dbReference type="Proteomes" id="UP001236806">
    <property type="component" value="Unassembled WGS sequence"/>
</dbReference>
<keyword evidence="1" id="KW-0812">Transmembrane</keyword>
<evidence type="ECO:0000313" key="3">
    <source>
        <dbReference type="Proteomes" id="UP001236806"/>
    </source>
</evidence>
<keyword evidence="1" id="KW-1133">Transmembrane helix</keyword>